<dbReference type="SUPFAM" id="SSF52440">
    <property type="entry name" value="PreATP-grasp domain"/>
    <property type="match status" value="1"/>
</dbReference>
<dbReference type="PANTHER" id="PTHR43472:SF1">
    <property type="entry name" value="PHOSPHORIBOSYLAMINE--GLYCINE LIGASE, CHLOROPLASTIC"/>
    <property type="match status" value="1"/>
</dbReference>
<dbReference type="Gene3D" id="3.30.470.20">
    <property type="entry name" value="ATP-grasp fold, B domain"/>
    <property type="match status" value="1"/>
</dbReference>
<feature type="domain" description="ATP-grasp" evidence="17">
    <location>
        <begin position="107"/>
        <end position="318"/>
    </location>
</feature>
<dbReference type="InterPro" id="IPR037123">
    <property type="entry name" value="PRibGlycinamide_synth_C_sf"/>
</dbReference>
<evidence type="ECO:0000256" key="14">
    <source>
        <dbReference type="ARBA" id="ARBA00042864"/>
    </source>
</evidence>
<evidence type="ECO:0000256" key="2">
    <source>
        <dbReference type="ARBA" id="ARBA00001946"/>
    </source>
</evidence>
<dbReference type="InterPro" id="IPR013815">
    <property type="entry name" value="ATP_grasp_subdomain_1"/>
</dbReference>
<keyword evidence="6" id="KW-0479">Metal-binding</keyword>
<comment type="caution">
    <text evidence="18">The sequence shown here is derived from an EMBL/GenBank/DDBJ whole genome shotgun (WGS) entry which is preliminary data.</text>
</comment>
<dbReference type="GO" id="GO:0009113">
    <property type="term" value="P:purine nucleobase biosynthetic process"/>
    <property type="evidence" value="ECO:0007669"/>
    <property type="project" value="InterPro"/>
</dbReference>
<dbReference type="Pfam" id="PF02844">
    <property type="entry name" value="GARS_N"/>
    <property type="match status" value="1"/>
</dbReference>
<dbReference type="Pfam" id="PF02843">
    <property type="entry name" value="GARS_C"/>
    <property type="match status" value="1"/>
</dbReference>
<dbReference type="RefSeq" id="WP_153585796.1">
    <property type="nucleotide sequence ID" value="NZ_WJBU01000013.1"/>
</dbReference>
<keyword evidence="10" id="KW-0460">Magnesium</keyword>
<evidence type="ECO:0000256" key="1">
    <source>
        <dbReference type="ARBA" id="ARBA00001936"/>
    </source>
</evidence>
<dbReference type="FunFam" id="3.90.600.10:FF:000001">
    <property type="entry name" value="Trifunctional purine biosynthetic protein adenosine-3"/>
    <property type="match status" value="1"/>
</dbReference>
<keyword evidence="7 16" id="KW-0547">Nucleotide-binding</keyword>
<evidence type="ECO:0000256" key="13">
    <source>
        <dbReference type="ARBA" id="ARBA00042242"/>
    </source>
</evidence>
<reference evidence="18 19" key="1">
    <citation type="submission" date="2019-11" db="EMBL/GenBank/DDBJ databases">
        <title>Caenimonas koreensis gen. nov., sp. nov., isolated from activated sludge.</title>
        <authorList>
            <person name="Seung H.R."/>
        </authorList>
    </citation>
    <scope>NUCLEOTIDE SEQUENCE [LARGE SCALE GENOMIC DNA]</scope>
    <source>
        <strain evidence="18 19">EMB320</strain>
    </source>
</reference>
<evidence type="ECO:0000256" key="10">
    <source>
        <dbReference type="ARBA" id="ARBA00022842"/>
    </source>
</evidence>
<dbReference type="PANTHER" id="PTHR43472">
    <property type="entry name" value="PHOSPHORIBOSYLAMINE--GLYCINE LIGASE"/>
    <property type="match status" value="1"/>
</dbReference>
<comment type="cofactor">
    <cofactor evidence="2">
        <name>Mg(2+)</name>
        <dbReference type="ChEBI" id="CHEBI:18420"/>
    </cofactor>
</comment>
<dbReference type="SUPFAM" id="SSF51246">
    <property type="entry name" value="Rudiment single hybrid motif"/>
    <property type="match status" value="1"/>
</dbReference>
<dbReference type="Gene3D" id="3.30.1490.20">
    <property type="entry name" value="ATP-grasp fold, A domain"/>
    <property type="match status" value="1"/>
</dbReference>
<evidence type="ECO:0000259" key="17">
    <source>
        <dbReference type="PROSITE" id="PS50975"/>
    </source>
</evidence>
<dbReference type="SUPFAM" id="SSF56059">
    <property type="entry name" value="Glutathione synthetase ATP-binding domain-like"/>
    <property type="match status" value="1"/>
</dbReference>
<evidence type="ECO:0000256" key="15">
    <source>
        <dbReference type="HAMAP-Rule" id="MF_00138"/>
    </source>
</evidence>
<dbReference type="AlphaFoldDB" id="A0A844AVQ6"/>
<dbReference type="InterPro" id="IPR011761">
    <property type="entry name" value="ATP-grasp"/>
</dbReference>
<dbReference type="Gene3D" id="3.90.600.10">
    <property type="entry name" value="Phosphoribosylglycinamide synthetase, C-terminal domain"/>
    <property type="match status" value="1"/>
</dbReference>
<sequence length="433" mass="46415">MKVLVIGGGGREHALAWKLAQSPKLQAVYVAPGNGGTTLDSRLENVPITDIVQLRKWAIDNKIQLTVVGPEGPLAAGVVDEFRAHNLRVFGPTKQAAQLESSKAFSKAFMKRHGIPTAEYETFSDAALAHAYVDKKGAPIVVKADGLAAGKGVVVATTLAEAHDAIDFMLLDNTLGVQHNDGGARVVIEEFLVGEEASFIVMCDGKNVAALATSQDHKRLLDGDEGPNTGGMGAYSPAPVVTPDVHARAMREIILPTIKGMEKDGIPFTGFLYAGLMIDAKGHPKTLEFNCRMGDPETQPIMMRLKTDLYDVMLHATSGTLDQIDMEWDRRPALGVVMAAEGYPLNPRKGDVITGLPKHESDDVTVFHAGTQAVDGNTVTSGGRVLCVTALADTVKSAQQRAYEVAEQIHFKGAQYRKDIGHRAIRDHGAPKS</sequence>
<dbReference type="FunFam" id="3.40.50.20:FF:000006">
    <property type="entry name" value="Phosphoribosylamine--glycine ligase, chloroplastic"/>
    <property type="match status" value="1"/>
</dbReference>
<evidence type="ECO:0000256" key="5">
    <source>
        <dbReference type="ARBA" id="ARBA00022598"/>
    </source>
</evidence>
<dbReference type="EMBL" id="WJBU01000013">
    <property type="protein sequence ID" value="MRD48475.1"/>
    <property type="molecule type" value="Genomic_DNA"/>
</dbReference>
<dbReference type="NCBIfam" id="TIGR00877">
    <property type="entry name" value="purD"/>
    <property type="match status" value="1"/>
</dbReference>
<dbReference type="SMART" id="SM01209">
    <property type="entry name" value="GARS_A"/>
    <property type="match status" value="1"/>
</dbReference>
<evidence type="ECO:0000256" key="7">
    <source>
        <dbReference type="ARBA" id="ARBA00022741"/>
    </source>
</evidence>
<evidence type="ECO:0000256" key="4">
    <source>
        <dbReference type="ARBA" id="ARBA00013255"/>
    </source>
</evidence>
<evidence type="ECO:0000256" key="12">
    <source>
        <dbReference type="ARBA" id="ARBA00038345"/>
    </source>
</evidence>
<comment type="pathway">
    <text evidence="3 15">Purine metabolism; IMP biosynthesis via de novo pathway; N(1)-(5-phospho-D-ribosyl)glycinamide from 5-phospho-alpha-D-ribose 1-diphosphate: step 2/2.</text>
</comment>
<comment type="catalytic activity">
    <reaction evidence="15">
        <text>5-phospho-beta-D-ribosylamine + glycine + ATP = N(1)-(5-phospho-beta-D-ribosyl)glycinamide + ADP + phosphate + H(+)</text>
        <dbReference type="Rhea" id="RHEA:17453"/>
        <dbReference type="ChEBI" id="CHEBI:15378"/>
        <dbReference type="ChEBI" id="CHEBI:30616"/>
        <dbReference type="ChEBI" id="CHEBI:43474"/>
        <dbReference type="ChEBI" id="CHEBI:57305"/>
        <dbReference type="ChEBI" id="CHEBI:58681"/>
        <dbReference type="ChEBI" id="CHEBI:143788"/>
        <dbReference type="ChEBI" id="CHEBI:456216"/>
        <dbReference type="EC" id="6.3.4.13"/>
    </reaction>
</comment>
<evidence type="ECO:0000256" key="3">
    <source>
        <dbReference type="ARBA" id="ARBA00005174"/>
    </source>
</evidence>
<dbReference type="GO" id="GO:0006189">
    <property type="term" value="P:'de novo' IMP biosynthetic process"/>
    <property type="evidence" value="ECO:0007669"/>
    <property type="project" value="UniProtKB-UniRule"/>
</dbReference>
<dbReference type="FunFam" id="3.30.470.20:FF:000031">
    <property type="entry name" value="Phosphoribosylamine--glycine ligase"/>
    <property type="match status" value="1"/>
</dbReference>
<evidence type="ECO:0000256" key="9">
    <source>
        <dbReference type="ARBA" id="ARBA00022840"/>
    </source>
</evidence>
<gene>
    <name evidence="15 18" type="primary">purD</name>
    <name evidence="18" type="ORF">GHT07_14400</name>
</gene>
<comment type="cofactor">
    <cofactor evidence="1">
        <name>Mn(2+)</name>
        <dbReference type="ChEBI" id="CHEBI:29035"/>
    </cofactor>
</comment>
<dbReference type="Gene3D" id="3.40.50.20">
    <property type="match status" value="1"/>
</dbReference>
<dbReference type="PROSITE" id="PS50975">
    <property type="entry name" value="ATP_GRASP"/>
    <property type="match status" value="1"/>
</dbReference>
<keyword evidence="11" id="KW-0464">Manganese</keyword>
<dbReference type="SMART" id="SM01210">
    <property type="entry name" value="GARS_C"/>
    <property type="match status" value="1"/>
</dbReference>
<dbReference type="EC" id="6.3.4.13" evidence="4 15"/>
<dbReference type="InterPro" id="IPR020561">
    <property type="entry name" value="PRibGlycinamid_synth_ATP-grasp"/>
</dbReference>
<comment type="similarity">
    <text evidence="12 15">Belongs to the GARS family.</text>
</comment>
<dbReference type="InterPro" id="IPR020560">
    <property type="entry name" value="PRibGlycinamide_synth_C-dom"/>
</dbReference>
<dbReference type="InterPro" id="IPR000115">
    <property type="entry name" value="PRibGlycinamide_synth"/>
</dbReference>
<evidence type="ECO:0000256" key="16">
    <source>
        <dbReference type="PROSITE-ProRule" id="PRU00409"/>
    </source>
</evidence>
<dbReference type="Proteomes" id="UP000487350">
    <property type="component" value="Unassembled WGS sequence"/>
</dbReference>
<dbReference type="Pfam" id="PF01071">
    <property type="entry name" value="GARS_A"/>
    <property type="match status" value="1"/>
</dbReference>
<dbReference type="UniPathway" id="UPA00074">
    <property type="reaction ID" value="UER00125"/>
</dbReference>
<evidence type="ECO:0000313" key="19">
    <source>
        <dbReference type="Proteomes" id="UP000487350"/>
    </source>
</evidence>
<keyword evidence="5 15" id="KW-0436">Ligase</keyword>
<evidence type="ECO:0000256" key="11">
    <source>
        <dbReference type="ARBA" id="ARBA00023211"/>
    </source>
</evidence>
<dbReference type="GO" id="GO:0046872">
    <property type="term" value="F:metal ion binding"/>
    <property type="evidence" value="ECO:0007669"/>
    <property type="project" value="UniProtKB-KW"/>
</dbReference>
<keyword evidence="19" id="KW-1185">Reference proteome</keyword>
<keyword evidence="8 15" id="KW-0658">Purine biosynthesis</keyword>
<dbReference type="InterPro" id="IPR020562">
    <property type="entry name" value="PRibGlycinamide_synth_N"/>
</dbReference>
<dbReference type="InterPro" id="IPR011054">
    <property type="entry name" value="Rudment_hybrid_motif"/>
</dbReference>
<protein>
    <recommendedName>
        <fullName evidence="4 15">Phosphoribosylamine--glycine ligase</fullName>
        <ecNumber evidence="4 15">6.3.4.13</ecNumber>
    </recommendedName>
    <alternativeName>
        <fullName evidence="15">GARS</fullName>
    </alternativeName>
    <alternativeName>
        <fullName evidence="13 15">Glycinamide ribonucleotide synthetase</fullName>
    </alternativeName>
    <alternativeName>
        <fullName evidence="14 15">Phosphoribosylglycinamide synthetase</fullName>
    </alternativeName>
</protein>
<keyword evidence="9 16" id="KW-0067">ATP-binding</keyword>
<name>A0A844AVQ6_9BURK</name>
<evidence type="ECO:0000256" key="6">
    <source>
        <dbReference type="ARBA" id="ARBA00022723"/>
    </source>
</evidence>
<dbReference type="GO" id="GO:0005524">
    <property type="term" value="F:ATP binding"/>
    <property type="evidence" value="ECO:0007669"/>
    <property type="project" value="UniProtKB-UniRule"/>
</dbReference>
<dbReference type="InterPro" id="IPR016185">
    <property type="entry name" value="PreATP-grasp_dom_sf"/>
</dbReference>
<evidence type="ECO:0000313" key="18">
    <source>
        <dbReference type="EMBL" id="MRD48475.1"/>
    </source>
</evidence>
<proteinExistence type="inferred from homology"/>
<evidence type="ECO:0000256" key="8">
    <source>
        <dbReference type="ARBA" id="ARBA00022755"/>
    </source>
</evidence>
<dbReference type="GO" id="GO:0004637">
    <property type="term" value="F:phosphoribosylamine-glycine ligase activity"/>
    <property type="evidence" value="ECO:0007669"/>
    <property type="project" value="UniProtKB-UniRule"/>
</dbReference>
<accession>A0A844AVQ6</accession>
<organism evidence="18 19">
    <name type="scientific">Caenimonas koreensis DSM 17982</name>
    <dbReference type="NCBI Taxonomy" id="1121255"/>
    <lineage>
        <taxon>Bacteria</taxon>
        <taxon>Pseudomonadati</taxon>
        <taxon>Pseudomonadota</taxon>
        <taxon>Betaproteobacteria</taxon>
        <taxon>Burkholderiales</taxon>
        <taxon>Comamonadaceae</taxon>
        <taxon>Caenimonas</taxon>
    </lineage>
</organism>
<dbReference type="OrthoDB" id="9807240at2"/>
<dbReference type="HAMAP" id="MF_00138">
    <property type="entry name" value="GARS"/>
    <property type="match status" value="1"/>
</dbReference>